<protein>
    <submittedName>
        <fullName evidence="2">Serine/threonine protein phosphatase PP2A-associated protein</fullName>
    </submittedName>
</protein>
<gene>
    <name evidence="2" type="ORF">OH76DRAFT_1395496</name>
</gene>
<feature type="region of interest" description="Disordered" evidence="1">
    <location>
        <begin position="327"/>
        <end position="391"/>
    </location>
</feature>
<sequence>MEELPLSSLFHRALTTASKALNLPTIEDETQELIQTSLADLRQCSQRVAKLSLFSANEQLADIATRDLVYILVPYVISEVLSRVRSTDREERIDLVSSVKRHLESFIHYLELYEIITEEDKALYGQSASSVTDPAKRRELKIKQYKREKEIKARIEAVRKRTNQNAVEPSSNLELIASVLPDPSQKSADAAADEDADTEEVLREALILLLRYIYAEARSQLESTNQELELLRHAPPAPPQRVPSDDPREARRHTEDDMWKLDAPTNRGGPDGKGPLLDPQGKPLRPFMILPSNAAERARFQAQVFQADHRLPTMTIDEYLEIEGQRGNIISGGGPQSESLPTSKEQLALDAEQDGTAFGEEKEEEKRQKEEAWAQYTDANPRGAGNTMNRG</sequence>
<feature type="region of interest" description="Disordered" evidence="1">
    <location>
        <begin position="231"/>
        <end position="276"/>
    </location>
</feature>
<dbReference type="GO" id="GO:0005829">
    <property type="term" value="C:cytosol"/>
    <property type="evidence" value="ECO:0007669"/>
    <property type="project" value="TreeGrafter"/>
</dbReference>
<feature type="compositionally biased region" description="Polar residues" evidence="1">
    <location>
        <begin position="336"/>
        <end position="345"/>
    </location>
</feature>
<dbReference type="GO" id="GO:0051721">
    <property type="term" value="F:protein phosphatase 2A binding"/>
    <property type="evidence" value="ECO:0007669"/>
    <property type="project" value="TreeGrafter"/>
</dbReference>
<dbReference type="AlphaFoldDB" id="A0A371DV08"/>
<evidence type="ECO:0000256" key="1">
    <source>
        <dbReference type="SAM" id="MobiDB-lite"/>
    </source>
</evidence>
<name>A0A371DV08_9APHY</name>
<evidence type="ECO:0000313" key="2">
    <source>
        <dbReference type="EMBL" id="RDX56380.1"/>
    </source>
</evidence>
<feature type="compositionally biased region" description="Basic and acidic residues" evidence="1">
    <location>
        <begin position="243"/>
        <end position="260"/>
    </location>
</feature>
<dbReference type="InterPro" id="IPR038511">
    <property type="entry name" value="TAP42/TAP46-like_sf"/>
</dbReference>
<dbReference type="STRING" id="139420.A0A371DV08"/>
<dbReference type="GO" id="GO:0009966">
    <property type="term" value="P:regulation of signal transduction"/>
    <property type="evidence" value="ECO:0007669"/>
    <property type="project" value="InterPro"/>
</dbReference>
<dbReference type="GO" id="GO:0035303">
    <property type="term" value="P:regulation of dephosphorylation"/>
    <property type="evidence" value="ECO:0007669"/>
    <property type="project" value="TreeGrafter"/>
</dbReference>
<dbReference type="Proteomes" id="UP000256964">
    <property type="component" value="Unassembled WGS sequence"/>
</dbReference>
<keyword evidence="3" id="KW-1185">Reference proteome</keyword>
<proteinExistence type="predicted"/>
<evidence type="ECO:0000313" key="3">
    <source>
        <dbReference type="Proteomes" id="UP000256964"/>
    </source>
</evidence>
<dbReference type="InterPro" id="IPR007304">
    <property type="entry name" value="TAP46-like"/>
</dbReference>
<organism evidence="2 3">
    <name type="scientific">Lentinus brumalis</name>
    <dbReference type="NCBI Taxonomy" id="2498619"/>
    <lineage>
        <taxon>Eukaryota</taxon>
        <taxon>Fungi</taxon>
        <taxon>Dikarya</taxon>
        <taxon>Basidiomycota</taxon>
        <taxon>Agaricomycotina</taxon>
        <taxon>Agaricomycetes</taxon>
        <taxon>Polyporales</taxon>
        <taxon>Polyporaceae</taxon>
        <taxon>Lentinus</taxon>
    </lineage>
</organism>
<reference evidence="2 3" key="1">
    <citation type="journal article" date="2018" name="Biotechnol. Biofuels">
        <title>Integrative visual omics of the white-rot fungus Polyporus brumalis exposes the biotechnological potential of its oxidative enzymes for delignifying raw plant biomass.</title>
        <authorList>
            <person name="Miyauchi S."/>
            <person name="Rancon A."/>
            <person name="Drula E."/>
            <person name="Hage H."/>
            <person name="Chaduli D."/>
            <person name="Favel A."/>
            <person name="Grisel S."/>
            <person name="Henrissat B."/>
            <person name="Herpoel-Gimbert I."/>
            <person name="Ruiz-Duenas F.J."/>
            <person name="Chevret D."/>
            <person name="Hainaut M."/>
            <person name="Lin J."/>
            <person name="Wang M."/>
            <person name="Pangilinan J."/>
            <person name="Lipzen A."/>
            <person name="Lesage-Meessen L."/>
            <person name="Navarro D."/>
            <person name="Riley R."/>
            <person name="Grigoriev I.V."/>
            <person name="Zhou S."/>
            <person name="Raouche S."/>
            <person name="Rosso M.N."/>
        </authorList>
    </citation>
    <scope>NUCLEOTIDE SEQUENCE [LARGE SCALE GENOMIC DNA]</scope>
    <source>
        <strain evidence="2 3">BRFM 1820</strain>
    </source>
</reference>
<dbReference type="Pfam" id="PF04177">
    <property type="entry name" value="TAP42"/>
    <property type="match status" value="1"/>
</dbReference>
<accession>A0A371DV08</accession>
<dbReference type="EMBL" id="KZ857380">
    <property type="protein sequence ID" value="RDX56380.1"/>
    <property type="molecule type" value="Genomic_DNA"/>
</dbReference>
<dbReference type="PANTHER" id="PTHR10933:SF9">
    <property type="entry name" value="IMMUNOGLOBULIN-BINDING PROTEIN 1"/>
    <property type="match status" value="1"/>
</dbReference>
<dbReference type="Gene3D" id="1.25.40.540">
    <property type="entry name" value="TAP42-like family"/>
    <property type="match status" value="1"/>
</dbReference>
<dbReference type="OrthoDB" id="10261753at2759"/>
<dbReference type="PANTHER" id="PTHR10933">
    <property type="entry name" value="IMMUNOGLOBULIN-BINDING PROTEIN 1"/>
    <property type="match status" value="1"/>
</dbReference>